<sequence>MIYVGWLFYKHGELFLLNLFQDEAIVKSINNILLIGYYLVNLGYAIITIAYWEVINSIPEMLNTLSHHLGIIIIGLAVLHYNNVLCLTYLVKSKSLKQ</sequence>
<reference evidence="2 3" key="1">
    <citation type="submission" date="2018-05" db="EMBL/GenBank/DDBJ databases">
        <title>Algibacter marinivivus sp. nov., isolated from sample around a algae.</title>
        <authorList>
            <person name="Zhong X."/>
        </authorList>
    </citation>
    <scope>NUCLEOTIDE SEQUENCE [LARGE SCALE GENOMIC DNA]</scope>
    <source>
        <strain evidence="2 3">ZY111</strain>
    </source>
</reference>
<dbReference type="EMBL" id="QFRI01000001">
    <property type="protein sequence ID" value="PWH83433.1"/>
    <property type="molecule type" value="Genomic_DNA"/>
</dbReference>
<gene>
    <name evidence="2" type="ORF">DIS18_02445</name>
</gene>
<evidence type="ECO:0000256" key="1">
    <source>
        <dbReference type="SAM" id="Phobius"/>
    </source>
</evidence>
<reference evidence="3" key="2">
    <citation type="submission" date="2018-05" db="EMBL/GenBank/DDBJ databases">
        <title>Algibacter marinivivus sp. nov., isolated from sample around a algae.</title>
        <authorList>
            <person name="Lu D."/>
        </authorList>
    </citation>
    <scope>NUCLEOTIDE SEQUENCE [LARGE SCALE GENOMIC DNA]</scope>
    <source>
        <strain evidence="3">ZY111</strain>
    </source>
</reference>
<dbReference type="Proteomes" id="UP000245375">
    <property type="component" value="Unassembled WGS sequence"/>
</dbReference>
<protein>
    <submittedName>
        <fullName evidence="2">Uncharacterized protein</fullName>
    </submittedName>
</protein>
<keyword evidence="3" id="KW-1185">Reference proteome</keyword>
<organism evidence="2 3">
    <name type="scientific">Algibacter marinivivus</name>
    <dbReference type="NCBI Taxonomy" id="2100723"/>
    <lineage>
        <taxon>Bacteria</taxon>
        <taxon>Pseudomonadati</taxon>
        <taxon>Bacteroidota</taxon>
        <taxon>Flavobacteriia</taxon>
        <taxon>Flavobacteriales</taxon>
        <taxon>Flavobacteriaceae</taxon>
        <taxon>Algibacter</taxon>
    </lineage>
</organism>
<keyword evidence="1" id="KW-0812">Transmembrane</keyword>
<comment type="caution">
    <text evidence="2">The sequence shown here is derived from an EMBL/GenBank/DDBJ whole genome shotgun (WGS) entry which is preliminary data.</text>
</comment>
<name>A0A2U2X6Q0_9FLAO</name>
<feature type="transmembrane region" description="Helical" evidence="1">
    <location>
        <begin position="32"/>
        <end position="51"/>
    </location>
</feature>
<feature type="transmembrane region" description="Helical" evidence="1">
    <location>
        <begin position="71"/>
        <end position="91"/>
    </location>
</feature>
<accession>A0A2U2X6Q0</accession>
<keyword evidence="1" id="KW-1133">Transmembrane helix</keyword>
<proteinExistence type="predicted"/>
<reference evidence="3" key="3">
    <citation type="submission" date="2018-05" db="EMBL/GenBank/DDBJ databases">
        <authorList>
            <person name="Lu D."/>
        </authorList>
    </citation>
    <scope>NUCLEOTIDE SEQUENCE [LARGE SCALE GENOMIC DNA]</scope>
    <source>
        <strain evidence="3">ZY111</strain>
    </source>
</reference>
<evidence type="ECO:0000313" key="3">
    <source>
        <dbReference type="Proteomes" id="UP000245375"/>
    </source>
</evidence>
<dbReference type="AlphaFoldDB" id="A0A2U2X6Q0"/>
<keyword evidence="1" id="KW-0472">Membrane</keyword>
<evidence type="ECO:0000313" key="2">
    <source>
        <dbReference type="EMBL" id="PWH83433.1"/>
    </source>
</evidence>